<comment type="caution">
    <text evidence="1">The sequence shown here is derived from an EMBL/GenBank/DDBJ whole genome shotgun (WGS) entry which is preliminary data.</text>
</comment>
<evidence type="ECO:0000313" key="1">
    <source>
        <dbReference type="EMBL" id="EJW99587.1"/>
    </source>
</evidence>
<gene>
    <name evidence="1" type="ORF">EVA_12315</name>
</gene>
<sequence>MSYCLFLLGSLLKLRHQPLEDGIVLQPRTEGVCQQAIINRMPLRLSHPRVLLAVLIRKSAKQIIHTRVDSTPHHIYRKRDSMSVLRPMTQPLFETRPVSSKEIRHRYIGPFRLKDVIEQSHHTDPHLYSRKSYLHLKFTQRIRNNAKHRTRTTSSKQTIFKLIDNRSTKITIRWQKKCFHSIQFLKS</sequence>
<accession>J9GCV4</accession>
<name>J9GCV4_9ZZZZ</name>
<protein>
    <submittedName>
        <fullName evidence="1">Uncharacterized protein</fullName>
    </submittedName>
</protein>
<organism evidence="1">
    <name type="scientific">gut metagenome</name>
    <dbReference type="NCBI Taxonomy" id="749906"/>
    <lineage>
        <taxon>unclassified sequences</taxon>
        <taxon>metagenomes</taxon>
        <taxon>organismal metagenomes</taxon>
    </lineage>
</organism>
<dbReference type="AlphaFoldDB" id="J9GCV4"/>
<reference evidence="1" key="1">
    <citation type="journal article" date="2012" name="PLoS ONE">
        <title>Gene sets for utilization of primary and secondary nutrition supplies in the distal gut of endangered iberian lynx.</title>
        <authorList>
            <person name="Alcaide M."/>
            <person name="Messina E."/>
            <person name="Richter M."/>
            <person name="Bargiela R."/>
            <person name="Peplies J."/>
            <person name="Huws S.A."/>
            <person name="Newbold C.J."/>
            <person name="Golyshin P.N."/>
            <person name="Simon M.A."/>
            <person name="Lopez G."/>
            <person name="Yakimov M.M."/>
            <person name="Ferrer M."/>
        </authorList>
    </citation>
    <scope>NUCLEOTIDE SEQUENCE</scope>
</reference>
<dbReference type="EMBL" id="AMCI01003743">
    <property type="protein sequence ID" value="EJW99587.1"/>
    <property type="molecule type" value="Genomic_DNA"/>
</dbReference>
<proteinExistence type="predicted"/>